<name>A0A6M3T831_9CAUD</name>
<keyword evidence="2" id="KW-1185">Reference proteome</keyword>
<dbReference type="RefSeq" id="YP_010738278.1">
    <property type="nucleotide sequence ID" value="NC_073025.1"/>
</dbReference>
<protein>
    <submittedName>
        <fullName evidence="1">Uncharacterized protein</fullName>
    </submittedName>
</protein>
<proteinExistence type="predicted"/>
<reference evidence="1 2" key="1">
    <citation type="submission" date="2019-11" db="EMBL/GenBank/DDBJ databases">
        <authorList>
            <person name="Hylling O."/>
            <person name="Hansen L.H."/>
            <person name="Johansen A."/>
        </authorList>
    </citation>
    <scope>NUCLEOTIDE SEQUENCE [LARGE SCALE GENOMIC DNA]</scope>
</reference>
<organism evidence="1 2">
    <name type="scientific">Sphingomonas phage Lucius</name>
    <dbReference type="NCBI Taxonomy" id="2686313"/>
    <lineage>
        <taxon>Viruses</taxon>
        <taxon>Duplodnaviria</taxon>
        <taxon>Heunggongvirae</taxon>
        <taxon>Uroviricota</taxon>
        <taxon>Caudoviricetes</taxon>
        <taxon>Johnpaulvirinae</taxon>
        <taxon>Kharnvirus</taxon>
        <taxon>Kharnvirus lucius</taxon>
    </lineage>
</organism>
<sequence>MTYGTVIQIPERPIGEQWSWLTDVTTSFNGTEDRIPLLRYPRRTFTGNFRFDDKADLRRHIAMMTKRFRTEFQFPLWQYQAKLKAKVAIGDTVAYVNPSRGDFRVGAAAIIIEGSSYEQVEIAEVNADNVVFVDPLVGAYTARAWLVPITTVFTATNASITRANPDHSATSSFTFVERELPTLPFLPPSNAIALTMFDGLPVLPYVPIGTGFDGNVATGLQQIDYAGLIDLISPWTVEQWAHNLTFKASRYATSTDFEWWQKFADTIQGSANPFLFPTNRSDFGIVTPANGGGGVITVKGDEYTQHYWNHGAFSRIFIDSDAGRHYAKITAIASVAGNDRLTFAPALPAGAGWSSNQRVGFLMKLRNDNDKISCNHYGLWTEVSMAVRTVV</sequence>
<dbReference type="Proteomes" id="UP000502416">
    <property type="component" value="Segment"/>
</dbReference>
<dbReference type="KEGG" id="vg:79585645"/>
<accession>A0A6M3T831</accession>
<dbReference type="GeneID" id="79585645"/>
<evidence type="ECO:0000313" key="1">
    <source>
        <dbReference type="EMBL" id="QJD54457.1"/>
    </source>
</evidence>
<evidence type="ECO:0000313" key="2">
    <source>
        <dbReference type="Proteomes" id="UP000502416"/>
    </source>
</evidence>
<dbReference type="EMBL" id="MN734438">
    <property type="protein sequence ID" value="QJD54457.1"/>
    <property type="molecule type" value="Genomic_DNA"/>
</dbReference>